<reference evidence="1" key="2">
    <citation type="journal article" date="2015" name="Fish Shellfish Immunol.">
        <title>Early steps in the European eel (Anguilla anguilla)-Vibrio vulnificus interaction in the gills: Role of the RtxA13 toxin.</title>
        <authorList>
            <person name="Callol A."/>
            <person name="Pajuelo D."/>
            <person name="Ebbesson L."/>
            <person name="Teles M."/>
            <person name="MacKenzie S."/>
            <person name="Amaro C."/>
        </authorList>
    </citation>
    <scope>NUCLEOTIDE SEQUENCE</scope>
</reference>
<reference evidence="1" key="1">
    <citation type="submission" date="2014-11" db="EMBL/GenBank/DDBJ databases">
        <authorList>
            <person name="Amaro Gonzalez C."/>
        </authorList>
    </citation>
    <scope>NUCLEOTIDE SEQUENCE</scope>
</reference>
<name>A0A0E9RBB1_ANGAN</name>
<protein>
    <submittedName>
        <fullName evidence="1">Uncharacterized protein</fullName>
    </submittedName>
</protein>
<sequence>MLSGTGNAPSGGVMSVTVHADLVKKKNNWENSRKTEPVKLNSFHNKICRESDLNTMDLLIAMEFLAGIFFFY</sequence>
<evidence type="ECO:0000313" key="1">
    <source>
        <dbReference type="EMBL" id="JAH26087.1"/>
    </source>
</evidence>
<dbReference type="AlphaFoldDB" id="A0A0E9RBB1"/>
<dbReference type="EMBL" id="GBXM01082490">
    <property type="protein sequence ID" value="JAH26087.1"/>
    <property type="molecule type" value="Transcribed_RNA"/>
</dbReference>
<accession>A0A0E9RBB1</accession>
<organism evidence="1">
    <name type="scientific">Anguilla anguilla</name>
    <name type="common">European freshwater eel</name>
    <name type="synonym">Muraena anguilla</name>
    <dbReference type="NCBI Taxonomy" id="7936"/>
    <lineage>
        <taxon>Eukaryota</taxon>
        <taxon>Metazoa</taxon>
        <taxon>Chordata</taxon>
        <taxon>Craniata</taxon>
        <taxon>Vertebrata</taxon>
        <taxon>Euteleostomi</taxon>
        <taxon>Actinopterygii</taxon>
        <taxon>Neopterygii</taxon>
        <taxon>Teleostei</taxon>
        <taxon>Anguilliformes</taxon>
        <taxon>Anguillidae</taxon>
        <taxon>Anguilla</taxon>
    </lineage>
</organism>
<proteinExistence type="predicted"/>